<evidence type="ECO:0000256" key="5">
    <source>
        <dbReference type="ARBA" id="ARBA00022475"/>
    </source>
</evidence>
<feature type="region of interest" description="Disordered" evidence="17">
    <location>
        <begin position="292"/>
        <end position="317"/>
    </location>
</feature>
<keyword evidence="9 16" id="KW-0249">Electron transport</keyword>
<dbReference type="PROSITE" id="PS51257">
    <property type="entry name" value="PROKAR_LIPOPROTEIN"/>
    <property type="match status" value="1"/>
</dbReference>
<dbReference type="Proteomes" id="UP000239181">
    <property type="component" value="Unassembled WGS sequence"/>
</dbReference>
<keyword evidence="11 16" id="KW-0560">Oxidoreductase</keyword>
<protein>
    <recommendedName>
        <fullName evidence="16">Ubiquinol oxidase subunit 2</fullName>
    </recommendedName>
</protein>
<dbReference type="InterPro" id="IPR011759">
    <property type="entry name" value="Cyt_c_oxidase_su2_TM_dom"/>
</dbReference>
<evidence type="ECO:0000256" key="11">
    <source>
        <dbReference type="ARBA" id="ARBA00023002"/>
    </source>
</evidence>
<dbReference type="InterPro" id="IPR008972">
    <property type="entry name" value="Cupredoxin"/>
</dbReference>
<keyword evidence="8" id="KW-0732">Signal</keyword>
<comment type="subunit">
    <text evidence="3">Heterooctamer of two A chains, two B chains, two C chains and two D chains.</text>
</comment>
<evidence type="ECO:0000313" key="21">
    <source>
        <dbReference type="EMBL" id="PRD16432.1"/>
    </source>
</evidence>
<evidence type="ECO:0000256" key="4">
    <source>
        <dbReference type="ARBA" id="ARBA00022448"/>
    </source>
</evidence>
<keyword evidence="6 16" id="KW-0679">Respiratory chain</keyword>
<comment type="function">
    <text evidence="15">Cytochrome bo(3) ubiquinol terminal oxidase is the component of the aerobic respiratory chain of E.coli that predominates when cells are grown at high aeration. Has proton pump activity across the membrane in addition to electron transfer, pumping 2 protons/electron.</text>
</comment>
<feature type="transmembrane region" description="Helical" evidence="18">
    <location>
        <begin position="20"/>
        <end position="38"/>
    </location>
</feature>
<dbReference type="SUPFAM" id="SSF49503">
    <property type="entry name" value="Cupredoxins"/>
    <property type="match status" value="1"/>
</dbReference>
<dbReference type="PANTHER" id="PTHR22888:SF18">
    <property type="entry name" value="CYTOCHROME BO(3) UBIQUINOL OXIDASE SUBUNIT 2"/>
    <property type="match status" value="1"/>
</dbReference>
<dbReference type="AlphaFoldDB" id="A0A2S9IF56"/>
<dbReference type="GO" id="GO:0005886">
    <property type="term" value="C:plasma membrane"/>
    <property type="evidence" value="ECO:0007669"/>
    <property type="project" value="UniProtKB-SubCell"/>
</dbReference>
<evidence type="ECO:0000256" key="2">
    <source>
        <dbReference type="ARBA" id="ARBA00007866"/>
    </source>
</evidence>
<dbReference type="InterPro" id="IPR002429">
    <property type="entry name" value="CcO_II-like_C"/>
</dbReference>
<dbReference type="InterPro" id="IPR045187">
    <property type="entry name" value="CcO_II"/>
</dbReference>
<evidence type="ECO:0000256" key="7">
    <source>
        <dbReference type="ARBA" id="ARBA00022692"/>
    </source>
</evidence>
<evidence type="ECO:0000256" key="18">
    <source>
        <dbReference type="SAM" id="Phobius"/>
    </source>
</evidence>
<evidence type="ECO:0000256" key="8">
    <source>
        <dbReference type="ARBA" id="ARBA00022729"/>
    </source>
</evidence>
<dbReference type="Pfam" id="PF00116">
    <property type="entry name" value="COX2"/>
    <property type="match status" value="1"/>
</dbReference>
<dbReference type="NCBIfam" id="TIGR01433">
    <property type="entry name" value="CyoA"/>
    <property type="match status" value="1"/>
</dbReference>
<keyword evidence="4 16" id="KW-0813">Transport</keyword>
<dbReference type="Pfam" id="PF06481">
    <property type="entry name" value="COX_ARM"/>
    <property type="match status" value="1"/>
</dbReference>
<dbReference type="InterPro" id="IPR010514">
    <property type="entry name" value="COX_ARM"/>
</dbReference>
<dbReference type="GO" id="GO:0042773">
    <property type="term" value="P:ATP synthesis coupled electron transport"/>
    <property type="evidence" value="ECO:0007669"/>
    <property type="project" value="TreeGrafter"/>
</dbReference>
<dbReference type="SUPFAM" id="SSF81464">
    <property type="entry name" value="Cytochrome c oxidase subunit II-like, transmembrane region"/>
    <property type="match status" value="1"/>
</dbReference>
<keyword evidence="12 16" id="KW-0472">Membrane</keyword>
<evidence type="ECO:0000256" key="13">
    <source>
        <dbReference type="ARBA" id="ARBA00023139"/>
    </source>
</evidence>
<evidence type="ECO:0000256" key="12">
    <source>
        <dbReference type="ARBA" id="ARBA00023136"/>
    </source>
</evidence>
<comment type="caution">
    <text evidence="21">The sequence shown here is derived from an EMBL/GenBank/DDBJ whole genome shotgun (WGS) entry which is preliminary data.</text>
</comment>
<evidence type="ECO:0000259" key="19">
    <source>
        <dbReference type="PROSITE" id="PS50857"/>
    </source>
</evidence>
<dbReference type="InterPro" id="IPR036257">
    <property type="entry name" value="Cyt_c_oxidase_su2_TM_sf"/>
</dbReference>
<accession>A0A2S9IF56</accession>
<sequence>MRRNYRVFRMLKNTIKSVKAMIVLAIIPLMTGCSWTLFNSKGQVGKEQGNLIITAILLMLIVVIPAILMTFAFAWRYRAGNKKAKYTPEWAHSTKVEVVVWGIPLIIIIALAIIVWISTHRLDPYKPLESTKPPLTVEVVATDWKWVFIYPEENIATVNELYIPVDRPVSFQITSDSTMNTFFIPQLGGQIYAMAGMRTQLNLIADETGQFDGISGNFSGPGFSDMKFITHSTSDGDFQRWVSGIKAQNHPLSFSGFKTLALPSEKHPVEHFSSVEPGLFQRIIDQYMDSGMDRHSDDAHSGMSMGSAEMPVNHAGE</sequence>
<dbReference type="PROSITE" id="PS50999">
    <property type="entry name" value="COX2_TM"/>
    <property type="match status" value="1"/>
</dbReference>
<keyword evidence="7 18" id="KW-0812">Transmembrane</keyword>
<dbReference type="GO" id="GO:0009486">
    <property type="term" value="F:cytochrome bo3 ubiquinol oxidase activity"/>
    <property type="evidence" value="ECO:0007669"/>
    <property type="project" value="InterPro"/>
</dbReference>
<evidence type="ECO:0000256" key="10">
    <source>
        <dbReference type="ARBA" id="ARBA00022989"/>
    </source>
</evidence>
<dbReference type="Gene3D" id="1.10.287.90">
    <property type="match status" value="1"/>
</dbReference>
<evidence type="ECO:0000256" key="9">
    <source>
        <dbReference type="ARBA" id="ARBA00022982"/>
    </source>
</evidence>
<dbReference type="GO" id="GO:0016682">
    <property type="term" value="F:oxidoreductase activity, acting on diphenols and related substances as donors, oxygen as acceptor"/>
    <property type="evidence" value="ECO:0007669"/>
    <property type="project" value="InterPro"/>
</dbReference>
<keyword evidence="5 16" id="KW-1003">Cell membrane</keyword>
<dbReference type="GO" id="GO:0005507">
    <property type="term" value="F:copper ion binding"/>
    <property type="evidence" value="ECO:0007669"/>
    <property type="project" value="InterPro"/>
</dbReference>
<evidence type="ECO:0000256" key="15">
    <source>
        <dbReference type="ARBA" id="ARBA00025694"/>
    </source>
</evidence>
<keyword evidence="10 18" id="KW-1133">Transmembrane helix</keyword>
<keyword evidence="13" id="KW-0564">Palmitate</keyword>
<evidence type="ECO:0000259" key="20">
    <source>
        <dbReference type="PROSITE" id="PS50999"/>
    </source>
</evidence>
<dbReference type="PIRSF" id="PIRSF000292">
    <property type="entry name" value="Ubi_od_II"/>
    <property type="match status" value="1"/>
</dbReference>
<evidence type="ECO:0000256" key="14">
    <source>
        <dbReference type="ARBA" id="ARBA00023288"/>
    </source>
</evidence>
<dbReference type="PROSITE" id="PS50857">
    <property type="entry name" value="COX2_CUA"/>
    <property type="match status" value="1"/>
</dbReference>
<dbReference type="EMBL" id="PDET01000003">
    <property type="protein sequence ID" value="PRD16432.1"/>
    <property type="molecule type" value="Genomic_DNA"/>
</dbReference>
<dbReference type="InterPro" id="IPR006333">
    <property type="entry name" value="Cyt_o_ubiquinol_oxidase_su2"/>
</dbReference>
<comment type="subcellular location">
    <subcellularLocation>
        <location evidence="1">Cell membrane</location>
        <topology evidence="1">Multi-pass membrane protein</topology>
    </subcellularLocation>
</comment>
<dbReference type="PANTHER" id="PTHR22888">
    <property type="entry name" value="CYTOCHROME C OXIDASE, SUBUNIT II"/>
    <property type="match status" value="1"/>
</dbReference>
<comment type="similarity">
    <text evidence="2 16">Belongs to the cytochrome c oxidase subunit 2 family.</text>
</comment>
<keyword evidence="22" id="KW-1185">Reference proteome</keyword>
<gene>
    <name evidence="21" type="primary">cyoA</name>
    <name evidence="21" type="ORF">CQW29_06385</name>
</gene>
<reference evidence="21 22" key="1">
    <citation type="submission" date="2017-10" db="EMBL/GenBank/DDBJ databases">
        <title>Draft genome of two endophytic bacteria isolated from 'guarana' Paullinia cupana (Mart.) Ducke.</title>
        <authorList>
            <person name="Siqueira K.A."/>
            <person name="Liotti R.G."/>
            <person name="Mendes T.A."/>
            <person name="Soares M.A."/>
        </authorList>
    </citation>
    <scope>NUCLEOTIDE SEQUENCE [LARGE SCALE GENOMIC DNA]</scope>
    <source>
        <strain evidence="21 22">342</strain>
    </source>
</reference>
<feature type="domain" description="Cytochrome oxidase subunit II transmembrane region profile" evidence="20">
    <location>
        <begin position="29"/>
        <end position="126"/>
    </location>
</feature>
<dbReference type="InterPro" id="IPR034227">
    <property type="entry name" value="CuRO_UO_II"/>
</dbReference>
<evidence type="ECO:0000313" key="22">
    <source>
        <dbReference type="Proteomes" id="UP000239181"/>
    </source>
</evidence>
<dbReference type="CDD" id="cd04212">
    <property type="entry name" value="CuRO_UO_II"/>
    <property type="match status" value="1"/>
</dbReference>
<keyword evidence="14" id="KW-0449">Lipoprotein</keyword>
<evidence type="ECO:0000256" key="1">
    <source>
        <dbReference type="ARBA" id="ARBA00004651"/>
    </source>
</evidence>
<feature type="transmembrane region" description="Helical" evidence="18">
    <location>
        <begin position="96"/>
        <end position="117"/>
    </location>
</feature>
<evidence type="ECO:0000256" key="17">
    <source>
        <dbReference type="SAM" id="MobiDB-lite"/>
    </source>
</evidence>
<name>A0A2S9IF56_9GAMM</name>
<feature type="domain" description="Cytochrome oxidase subunit II copper A binding" evidence="19">
    <location>
        <begin position="132"/>
        <end position="244"/>
    </location>
</feature>
<evidence type="ECO:0000256" key="16">
    <source>
        <dbReference type="PIRNR" id="PIRNR000292"/>
    </source>
</evidence>
<organism evidence="21 22">
    <name type="scientific">Pantoea coffeiphila</name>
    <dbReference type="NCBI Taxonomy" id="1465635"/>
    <lineage>
        <taxon>Bacteria</taxon>
        <taxon>Pseudomonadati</taxon>
        <taxon>Pseudomonadota</taxon>
        <taxon>Gammaproteobacteria</taxon>
        <taxon>Enterobacterales</taxon>
        <taxon>Erwiniaceae</taxon>
        <taxon>Pantoea</taxon>
    </lineage>
</organism>
<proteinExistence type="inferred from homology"/>
<evidence type="ECO:0000256" key="6">
    <source>
        <dbReference type="ARBA" id="ARBA00022660"/>
    </source>
</evidence>
<dbReference type="OrthoDB" id="9783445at2"/>
<dbReference type="Gene3D" id="2.60.40.420">
    <property type="entry name" value="Cupredoxins - blue copper proteins"/>
    <property type="match status" value="1"/>
</dbReference>
<evidence type="ECO:0000256" key="3">
    <source>
        <dbReference type="ARBA" id="ARBA00011700"/>
    </source>
</evidence>
<dbReference type="GO" id="GO:0004129">
    <property type="term" value="F:cytochrome-c oxidase activity"/>
    <property type="evidence" value="ECO:0007669"/>
    <property type="project" value="UniProtKB-UniRule"/>
</dbReference>
<feature type="transmembrane region" description="Helical" evidence="18">
    <location>
        <begin position="50"/>
        <end position="75"/>
    </location>
</feature>